<feature type="transmembrane region" description="Helical" evidence="1">
    <location>
        <begin position="81"/>
        <end position="99"/>
    </location>
</feature>
<keyword evidence="1" id="KW-0812">Transmembrane</keyword>
<feature type="domain" description="FecR protein" evidence="2">
    <location>
        <begin position="134"/>
        <end position="216"/>
    </location>
</feature>
<evidence type="ECO:0000259" key="2">
    <source>
        <dbReference type="Pfam" id="PF04773"/>
    </source>
</evidence>
<dbReference type="InterPro" id="IPR032508">
    <property type="entry name" value="FecR_C"/>
</dbReference>
<dbReference type="KEGG" id="dpf:ON006_01010"/>
<keyword evidence="1" id="KW-0472">Membrane</keyword>
<reference evidence="4" key="1">
    <citation type="submission" date="2022-11" db="EMBL/GenBank/DDBJ databases">
        <title>Dyadobacter pollutisoli sp. nov., isolated from plastic dumped soil.</title>
        <authorList>
            <person name="Kim J.M."/>
            <person name="Kim K.R."/>
            <person name="Lee J.K."/>
            <person name="Hao L."/>
            <person name="Jeon C.O."/>
        </authorList>
    </citation>
    <scope>NUCLEOTIDE SEQUENCE</scope>
    <source>
        <strain evidence="4">U1</strain>
    </source>
</reference>
<feature type="domain" description="Protein FecR C-terminal" evidence="3">
    <location>
        <begin position="275"/>
        <end position="342"/>
    </location>
</feature>
<dbReference type="Pfam" id="PF04773">
    <property type="entry name" value="FecR"/>
    <property type="match status" value="1"/>
</dbReference>
<dbReference type="Pfam" id="PF16344">
    <property type="entry name" value="FecR_C"/>
    <property type="match status" value="1"/>
</dbReference>
<dbReference type="EMBL" id="CP112998">
    <property type="protein sequence ID" value="WAC12548.1"/>
    <property type="molecule type" value="Genomic_DNA"/>
</dbReference>
<sequence>MSKSWKGFYRLIHRYQNNTINPIKKQVMDFWYDSINHSKTDELQQQDQKLKADIWNSIRQNMNEVPEIIEPLIGRRWWQSVYFKFAATAVFLITGFLFYKGGVMERKSIIAEVPDAMISELVRNENDSEKPKLVKLPDGSEVSLYPKAILFYPEKFTAHERRVYLKGDGFFDVTHDPGKPFSVYSDHIITNVLGTSFTIKTNNKGNVEVAVLRGRVSVKENADSSPISAGSKVVTLTPNKKVTFSFETKEMITGLVEEPVMVSRQEKLREAANAFIYTDTPISSIIPQLEKAYGVAILLDNKNLANCSITADASNLNDLFALLDVLCAAVDASYEVRGDQIFLVGPGCQVIQ</sequence>
<protein>
    <submittedName>
        <fullName evidence="4">FecR family protein</fullName>
    </submittedName>
</protein>
<keyword evidence="5" id="KW-1185">Reference proteome</keyword>
<dbReference type="PANTHER" id="PTHR30273">
    <property type="entry name" value="PERIPLASMIC SIGNAL SENSOR AND SIGMA FACTOR ACTIVATOR FECR-RELATED"/>
    <property type="match status" value="1"/>
</dbReference>
<dbReference type="RefSeq" id="WP_244823248.1">
    <property type="nucleotide sequence ID" value="NZ_CP112998.1"/>
</dbReference>
<dbReference type="Gene3D" id="3.55.50.30">
    <property type="match status" value="1"/>
</dbReference>
<dbReference type="PANTHER" id="PTHR30273:SF2">
    <property type="entry name" value="PROTEIN FECR"/>
    <property type="match status" value="1"/>
</dbReference>
<organism evidence="4 5">
    <name type="scientific">Dyadobacter pollutisoli</name>
    <dbReference type="NCBI Taxonomy" id="2910158"/>
    <lineage>
        <taxon>Bacteria</taxon>
        <taxon>Pseudomonadati</taxon>
        <taxon>Bacteroidota</taxon>
        <taxon>Cytophagia</taxon>
        <taxon>Cytophagales</taxon>
        <taxon>Spirosomataceae</taxon>
        <taxon>Dyadobacter</taxon>
    </lineage>
</organism>
<dbReference type="GO" id="GO:0016989">
    <property type="term" value="F:sigma factor antagonist activity"/>
    <property type="evidence" value="ECO:0007669"/>
    <property type="project" value="TreeGrafter"/>
</dbReference>
<accession>A0A9E8NAU9</accession>
<evidence type="ECO:0000313" key="5">
    <source>
        <dbReference type="Proteomes" id="UP001164653"/>
    </source>
</evidence>
<keyword evidence="1" id="KW-1133">Transmembrane helix</keyword>
<dbReference type="InterPro" id="IPR012373">
    <property type="entry name" value="Ferrdict_sens_TM"/>
</dbReference>
<evidence type="ECO:0000259" key="3">
    <source>
        <dbReference type="Pfam" id="PF16344"/>
    </source>
</evidence>
<proteinExistence type="predicted"/>
<dbReference type="InterPro" id="IPR006860">
    <property type="entry name" value="FecR"/>
</dbReference>
<dbReference type="Proteomes" id="UP001164653">
    <property type="component" value="Chromosome"/>
</dbReference>
<evidence type="ECO:0000256" key="1">
    <source>
        <dbReference type="SAM" id="Phobius"/>
    </source>
</evidence>
<dbReference type="AlphaFoldDB" id="A0A9E8NAU9"/>
<evidence type="ECO:0000313" key="4">
    <source>
        <dbReference type="EMBL" id="WAC12548.1"/>
    </source>
</evidence>
<gene>
    <name evidence="4" type="ORF">ON006_01010</name>
</gene>
<name>A0A9E8NAU9_9BACT</name>
<dbReference type="Gene3D" id="2.60.120.1440">
    <property type="match status" value="1"/>
</dbReference>